<dbReference type="Proteomes" id="UP000046067">
    <property type="component" value="Unassembled WGS sequence"/>
</dbReference>
<protein>
    <submittedName>
        <fullName evidence="1">Uncharacterized protein</fullName>
    </submittedName>
</protein>
<name>A0A655V172_VIBCL</name>
<gene>
    <name evidence="1" type="ORF">ERS013201_00347</name>
</gene>
<evidence type="ECO:0000313" key="1">
    <source>
        <dbReference type="EMBL" id="CSB59059.1"/>
    </source>
</evidence>
<dbReference type="AlphaFoldDB" id="A0A655V172"/>
<organism evidence="1 2">
    <name type="scientific">Vibrio cholerae</name>
    <dbReference type="NCBI Taxonomy" id="666"/>
    <lineage>
        <taxon>Bacteria</taxon>
        <taxon>Pseudomonadati</taxon>
        <taxon>Pseudomonadota</taxon>
        <taxon>Gammaproteobacteria</taxon>
        <taxon>Vibrionales</taxon>
        <taxon>Vibrionaceae</taxon>
        <taxon>Vibrio</taxon>
    </lineage>
</organism>
<accession>A0A655V172</accession>
<sequence length="129" mass="14389">MLFDVALVVQNIDVRCQRAGGDDFNQSVTIEIRGCWCIASIGNHASIAISPQFRAIHTAQGADITTIRVLITFKGDHNNVSHIFLINFAIAIIVVELYDNWRGHHLIGLRMKNTGRPRPFQFGLYITAA</sequence>
<proteinExistence type="predicted"/>
<evidence type="ECO:0000313" key="2">
    <source>
        <dbReference type="Proteomes" id="UP000046067"/>
    </source>
</evidence>
<reference evidence="1 2" key="1">
    <citation type="submission" date="2015-07" db="EMBL/GenBank/DDBJ databases">
        <authorList>
            <consortium name="Pathogen Informatics"/>
        </authorList>
    </citation>
    <scope>NUCLEOTIDE SEQUENCE [LARGE SCALE GENOMIC DNA]</scope>
    <source>
        <strain evidence="1 2">A325</strain>
    </source>
</reference>
<dbReference type="EMBL" id="CWQJ01000002">
    <property type="protein sequence ID" value="CSB59059.1"/>
    <property type="molecule type" value="Genomic_DNA"/>
</dbReference>